<comment type="caution">
    <text evidence="15">The sequence shown here is derived from an EMBL/GenBank/DDBJ whole genome shotgun (WGS) entry which is preliminary data.</text>
</comment>
<evidence type="ECO:0000256" key="6">
    <source>
        <dbReference type="ARBA" id="ARBA00023056"/>
    </source>
</evidence>
<feature type="region of interest" description="Disordered" evidence="14">
    <location>
        <begin position="762"/>
        <end position="827"/>
    </location>
</feature>
<feature type="region of interest" description="Disordered" evidence="14">
    <location>
        <begin position="993"/>
        <end position="1022"/>
    </location>
</feature>
<name>A0A9P6XGZ4_RHIOR</name>
<evidence type="ECO:0000256" key="7">
    <source>
        <dbReference type="ARBA" id="ARBA00023180"/>
    </source>
</evidence>
<evidence type="ECO:0000256" key="13">
    <source>
        <dbReference type="ARBA" id="ARBA00057883"/>
    </source>
</evidence>
<dbReference type="Gene3D" id="3.90.550.10">
    <property type="entry name" value="Spore Coat Polysaccharide Biosynthesis Protein SpsA, Chain A"/>
    <property type="match status" value="1"/>
</dbReference>
<keyword evidence="8" id="KW-0464">Manganese</keyword>
<dbReference type="CDD" id="cd02537">
    <property type="entry name" value="GT8_Glycogenin"/>
    <property type="match status" value="1"/>
</dbReference>
<evidence type="ECO:0000313" key="16">
    <source>
        <dbReference type="Proteomes" id="UP000716291"/>
    </source>
</evidence>
<accession>A0A9P6XGZ4</accession>
<dbReference type="GO" id="GO:0005978">
    <property type="term" value="P:glycogen biosynthetic process"/>
    <property type="evidence" value="ECO:0007669"/>
    <property type="project" value="UniProtKB-KW"/>
</dbReference>
<evidence type="ECO:0000256" key="1">
    <source>
        <dbReference type="ARBA" id="ARBA00001936"/>
    </source>
</evidence>
<evidence type="ECO:0000256" key="11">
    <source>
        <dbReference type="ARBA" id="ARBA00050886"/>
    </source>
</evidence>
<comment type="catalytic activity">
    <reaction evidence="12">
        <text>L-tyrosyl-[glycogenin] + UDP-alpha-D-glucose = alpha-D-glucosyl-L-tyrosyl-[glycogenin] + UDP + H(+)</text>
        <dbReference type="Rhea" id="RHEA:23360"/>
        <dbReference type="Rhea" id="RHEA-COMP:14604"/>
        <dbReference type="Rhea" id="RHEA-COMP:14605"/>
        <dbReference type="ChEBI" id="CHEBI:15378"/>
        <dbReference type="ChEBI" id="CHEBI:46858"/>
        <dbReference type="ChEBI" id="CHEBI:58223"/>
        <dbReference type="ChEBI" id="CHEBI:58885"/>
        <dbReference type="ChEBI" id="CHEBI:140573"/>
        <dbReference type="EC" id="2.4.1.186"/>
    </reaction>
</comment>
<dbReference type="GO" id="GO:0046872">
    <property type="term" value="F:metal ion binding"/>
    <property type="evidence" value="ECO:0007669"/>
    <property type="project" value="UniProtKB-KW"/>
</dbReference>
<keyword evidence="6" id="KW-0320">Glycogen biosynthesis</keyword>
<dbReference type="SUPFAM" id="SSF53448">
    <property type="entry name" value="Nucleotide-diphospho-sugar transferases"/>
    <property type="match status" value="1"/>
</dbReference>
<keyword evidence="5" id="KW-0479">Metal-binding</keyword>
<comment type="catalytic activity">
    <reaction evidence="11">
        <text>[1,4-alpha-D-glucosyl](n)-L-tyrosyl-[glycogenin] + UDP-alpha-D-glucose = [1,4-alpha-D-glucosyl](n+1)-L-tyrosyl-[glycogenin] + UDP + H(+)</text>
        <dbReference type="Rhea" id="RHEA:56560"/>
        <dbReference type="Rhea" id="RHEA-COMP:14606"/>
        <dbReference type="Rhea" id="RHEA-COMP:14607"/>
        <dbReference type="ChEBI" id="CHEBI:15378"/>
        <dbReference type="ChEBI" id="CHEBI:58223"/>
        <dbReference type="ChEBI" id="CHEBI:58885"/>
        <dbReference type="ChEBI" id="CHEBI:140574"/>
        <dbReference type="EC" id="2.4.1.186"/>
    </reaction>
</comment>
<evidence type="ECO:0000256" key="8">
    <source>
        <dbReference type="ARBA" id="ARBA00023211"/>
    </source>
</evidence>
<keyword evidence="16" id="KW-1185">Reference proteome</keyword>
<sequence>MEAFVTLVATDLYASGALVIAHRLRELGSKKDLVCLVTPNISAQVQSILSKLYKIVLVDTMRSRDMANLQLLGRPDLDITFTKIHAWRLSQYRKIVFLDADTFPFQNLDALFDRPSFSAAPDAGWPDCFNSGVFVTEPSESVYCDLVELASQQGSFDGGDQGLLNTYFSSWPDSPSHRLPFTFNTTPTAQYGYAPAQVQYGHTINLVHFIGQNKPWKYQRFADGKVLPMGDSWEGTQDMIQAWWDTWDKYYGRISPYHLFSGYFTFDDEFQTRPIMRFHETIQNAWENEKFDITDTRRHVNPMPPLSTITVTQPDWLQEVLIAEHEHEHKKEVEHVARQSVEQQEPYPMIHWDPAYQNPPNTGSLGADIPDLSSYTNVWDQSLQDQQQHIWVAPVFRPEPEIMKKPEYAQYRQEEERHEEYYREEHRPEETYKEESNQAEHKQDEHRQEEFHQAEYHQEGSHQAEHHQEEHHQVEQHQKEVYQEHHNQDEHIHEEHHQRECYQEESHQIEHVQEQQHKSESQTQEEQHTGHLRNDEENCQESREETYPIAFPWEANPEHFPTPTRVWQDENYRFVESREEETNHAGSIEESVYVDAYEHSGKMHEDQKVHTETYEHVEKVQEETYNQDCKHIDGKEEIHDQNYDYVDNQEHDNAILTSNDTHIIHRKVQEAATNKHFQSNYTNLQEENLKVTEQVEETIKVVEEDEKIIDVDCHQEIIEEKDNLMTEDKTTNTAAAFAIDEALSPSAQTRIGELIADLHKDENDDDVSDRDLIPINFKPSSKLQSGMYTPSPLGSRSASRVGSRSGSRRSSIVSSRRNSLSGNQKRTLTDTALSTSVLVETREQPSSLFATDKISVFSRKTPYTSAAVTPAVVLTPEFGTSSYFHNEEILTEQDDFLQPSAYCLSESLEMAHQTKSPAVETWNPLDALTKLKSQSESMVLKQSLTEALNRAVKEQEELDNLEQLESAVKIPRKKKSMAFKSVWNNEEEEEELPSALLSGQSSPRTPVIRGMTSNLSNEIEQEKERYRQQRESLLLAQPQNAVASLLEAELDLSRGTLFKRRHYETQSEIPYETQDTPFPLTHSKEEDEEEENLHTAYYSEDVIKEAQKRLSMLTSSQKLDDISNNEPLPLPTDTFIPSNKPIVRPSHMYQQGGSMPSFSSSFDSKKYYPNFGFDEQHKLKIYQSDLIEPEIIASMKSANVLQVKEGSLSKSTEKTLEENDEQKISIEVEQQVTVNPCENESTEENMVVEYQEWPKIESVEKDDLEKKSTKEIGKQDCSLVEDESVEKLEGNEKEKATSEIVIETHEQTPTKEVVEVEIIDKQEENLTDKATEKECLMPSDEDWITVANETLITKESENDLAESSLKEEVLTISEEDLVTIKKRELLKEEKEQAPMKDESFPSTTKKNTEQTCVIGELVVTGETQDVQSIIDSINVHKEKEEHSATKSKEALEEEIFEHHITAKATDLSITKQTDVDILRIREKDEIQFKGTQPSEISKQLVEGTIIINEDRTEEQIEEEKPQEHIEIQKETAKEIETDQSVEIYEVEEEEFDDAKIGRYEIEGLVVESDSQESISESLIETVEAETVEHEYRTETLEFEEDEEILEVEEIDSGSHITTLELEDEDLEIESMDDEFQVEIMELEEEDVSSDEIVQESNVETIEIKTEVLVTEISSREADTEIIEIETDVVEPEKRSQEINVETTMITMEPMEIEYGSPNAEATSNEINVETIETNALKIETINREVDAKMLETKTFPKRMSESVTSEIIGSSSFYTASSSLPSSTESLRRSATMPARKLSIAESLLSFSRPTVTSIVTTPVIVEAFERNSDSSSLREDIVSRVRTYARSRTISTASIESVSASSRSASNARPFNSDSKNTPSP</sequence>
<dbReference type="EC" id="2.4.1.186" evidence="10"/>
<keyword evidence="7" id="KW-0325">Glycoprotein</keyword>
<dbReference type="GO" id="GO:0005737">
    <property type="term" value="C:cytoplasm"/>
    <property type="evidence" value="ECO:0007669"/>
    <property type="project" value="UniProtKB-SubCell"/>
</dbReference>
<feature type="compositionally biased region" description="Low complexity" evidence="14">
    <location>
        <begin position="1854"/>
        <end position="1869"/>
    </location>
</feature>
<evidence type="ECO:0000313" key="15">
    <source>
        <dbReference type="EMBL" id="KAG1313496.1"/>
    </source>
</evidence>
<dbReference type="EMBL" id="JAANQT010000189">
    <property type="protein sequence ID" value="KAG1313496.1"/>
    <property type="molecule type" value="Genomic_DNA"/>
</dbReference>
<dbReference type="GO" id="GO:0008466">
    <property type="term" value="F:glycogenin glucosyltransferase activity"/>
    <property type="evidence" value="ECO:0007669"/>
    <property type="project" value="UniProtKB-EC"/>
</dbReference>
<organism evidence="15 16">
    <name type="scientific">Rhizopus oryzae</name>
    <name type="common">Mucormycosis agent</name>
    <name type="synonym">Rhizopus arrhizus var. delemar</name>
    <dbReference type="NCBI Taxonomy" id="64495"/>
    <lineage>
        <taxon>Eukaryota</taxon>
        <taxon>Fungi</taxon>
        <taxon>Fungi incertae sedis</taxon>
        <taxon>Mucoromycota</taxon>
        <taxon>Mucoromycotina</taxon>
        <taxon>Mucoromycetes</taxon>
        <taxon>Mucorales</taxon>
        <taxon>Mucorineae</taxon>
        <taxon>Rhizopodaceae</taxon>
        <taxon>Rhizopus</taxon>
    </lineage>
</organism>
<evidence type="ECO:0000256" key="5">
    <source>
        <dbReference type="ARBA" id="ARBA00022723"/>
    </source>
</evidence>
<feature type="compositionally biased region" description="Polar residues" evidence="14">
    <location>
        <begin position="778"/>
        <end position="788"/>
    </location>
</feature>
<evidence type="ECO:0000256" key="12">
    <source>
        <dbReference type="ARBA" id="ARBA00052293"/>
    </source>
</evidence>
<dbReference type="PANTHER" id="PTHR11183">
    <property type="entry name" value="GLYCOGENIN SUBFAMILY MEMBER"/>
    <property type="match status" value="1"/>
</dbReference>
<feature type="region of interest" description="Disordered" evidence="14">
    <location>
        <begin position="1854"/>
        <end position="1882"/>
    </location>
</feature>
<dbReference type="FunFam" id="3.90.550.10:FF:000092">
    <property type="entry name" value="Glycogenin 2"/>
    <property type="match status" value="1"/>
</dbReference>
<evidence type="ECO:0000256" key="3">
    <source>
        <dbReference type="ARBA" id="ARBA00022490"/>
    </source>
</evidence>
<keyword evidence="3" id="KW-0963">Cytoplasm</keyword>
<dbReference type="InterPro" id="IPR050587">
    <property type="entry name" value="GNT1/Glycosyltrans_8"/>
</dbReference>
<evidence type="ECO:0000256" key="2">
    <source>
        <dbReference type="ARBA" id="ARBA00004496"/>
    </source>
</evidence>
<dbReference type="InterPro" id="IPR029044">
    <property type="entry name" value="Nucleotide-diphossugar_trans"/>
</dbReference>
<comment type="cofactor">
    <cofactor evidence="1">
        <name>Mn(2+)</name>
        <dbReference type="ChEBI" id="CHEBI:29035"/>
    </cofactor>
</comment>
<feature type="region of interest" description="Disordered" evidence="14">
    <location>
        <begin position="406"/>
        <end position="543"/>
    </location>
</feature>
<dbReference type="InterPro" id="IPR002495">
    <property type="entry name" value="Glyco_trans_8"/>
</dbReference>
<protein>
    <recommendedName>
        <fullName evidence="10">glycogenin glucosyltransferase</fullName>
        <ecNumber evidence="10">2.4.1.186</ecNumber>
    </recommendedName>
</protein>
<evidence type="ECO:0000256" key="9">
    <source>
        <dbReference type="ARBA" id="ARBA00038162"/>
    </source>
</evidence>
<reference evidence="15" key="1">
    <citation type="journal article" date="2020" name="Microb. Genom.">
        <title>Genetic diversity of clinical and environmental Mucorales isolates obtained from an investigation of mucormycosis cases among solid organ transplant recipients.</title>
        <authorList>
            <person name="Nguyen M.H."/>
            <person name="Kaul D."/>
            <person name="Muto C."/>
            <person name="Cheng S.J."/>
            <person name="Richter R.A."/>
            <person name="Bruno V.M."/>
            <person name="Liu G."/>
            <person name="Beyhan S."/>
            <person name="Sundermann A.J."/>
            <person name="Mounaud S."/>
            <person name="Pasculle A.W."/>
            <person name="Nierman W.C."/>
            <person name="Driscoll E."/>
            <person name="Cumbie R."/>
            <person name="Clancy C.J."/>
            <person name="Dupont C.L."/>
        </authorList>
    </citation>
    <scope>NUCLEOTIDE SEQUENCE</scope>
    <source>
        <strain evidence="15">GL11</strain>
    </source>
</reference>
<comment type="subcellular location">
    <subcellularLocation>
        <location evidence="2">Cytoplasm</location>
    </subcellularLocation>
</comment>
<comment type="function">
    <text evidence="13">Self-glucosylating initiator of glycogen synthesis. It catalyzes the formation of a short alpha (1,4)-glucosyl chain covalently attached via a glucose 1-O-tyrosyl linkage to internal tyrosine residues and these chains act as primers for the elongation reaction catalyzed by glycogen synthase.</text>
</comment>
<comment type="similarity">
    <text evidence="9">Belongs to the glycosyltransferase 8 family. Glycogenin subfamily.</text>
</comment>
<evidence type="ECO:0000256" key="4">
    <source>
        <dbReference type="ARBA" id="ARBA00022679"/>
    </source>
</evidence>
<feature type="compositionally biased region" description="Low complexity" evidence="14">
    <location>
        <begin position="794"/>
        <end position="822"/>
    </location>
</feature>
<proteinExistence type="inferred from homology"/>
<dbReference type="Proteomes" id="UP000716291">
    <property type="component" value="Unassembled WGS sequence"/>
</dbReference>
<evidence type="ECO:0000256" key="10">
    <source>
        <dbReference type="ARBA" id="ARBA00038934"/>
    </source>
</evidence>
<evidence type="ECO:0000256" key="14">
    <source>
        <dbReference type="SAM" id="MobiDB-lite"/>
    </source>
</evidence>
<keyword evidence="4" id="KW-0808">Transferase</keyword>
<feature type="compositionally biased region" description="Polar residues" evidence="14">
    <location>
        <begin position="1870"/>
        <end position="1882"/>
    </location>
</feature>
<dbReference type="Pfam" id="PF01501">
    <property type="entry name" value="Glyco_transf_8"/>
    <property type="match status" value="1"/>
</dbReference>
<gene>
    <name evidence="15" type="ORF">G6F64_002206</name>
</gene>